<dbReference type="EMBL" id="GBRH01245618">
    <property type="protein sequence ID" value="JAD52277.1"/>
    <property type="molecule type" value="Transcribed_RNA"/>
</dbReference>
<name>A0A0A9AYW9_ARUDO</name>
<reference evidence="1" key="2">
    <citation type="journal article" date="2015" name="Data Brief">
        <title>Shoot transcriptome of the giant reed, Arundo donax.</title>
        <authorList>
            <person name="Barrero R.A."/>
            <person name="Guerrero F.D."/>
            <person name="Moolhuijzen P."/>
            <person name="Goolsby J.A."/>
            <person name="Tidwell J."/>
            <person name="Bellgard S.E."/>
            <person name="Bellgard M.I."/>
        </authorList>
    </citation>
    <scope>NUCLEOTIDE SEQUENCE</scope>
    <source>
        <tissue evidence="1">Shoot tissue taken approximately 20 cm above the soil surface</tissue>
    </source>
</reference>
<proteinExistence type="predicted"/>
<reference evidence="1" key="1">
    <citation type="submission" date="2014-09" db="EMBL/GenBank/DDBJ databases">
        <authorList>
            <person name="Magalhaes I.L.F."/>
            <person name="Oliveira U."/>
            <person name="Santos F.R."/>
            <person name="Vidigal T.H.D.A."/>
            <person name="Brescovit A.D."/>
            <person name="Santos A.J."/>
        </authorList>
    </citation>
    <scope>NUCLEOTIDE SEQUENCE</scope>
    <source>
        <tissue evidence="1">Shoot tissue taken approximately 20 cm above the soil surface</tissue>
    </source>
</reference>
<protein>
    <submittedName>
        <fullName evidence="1">Uncharacterized protein</fullName>
    </submittedName>
</protein>
<accession>A0A0A9AYW9</accession>
<sequence>MRHGVENARMGVSSFSYCLLIIISLSDHLSSLQYSSGK</sequence>
<organism evidence="1">
    <name type="scientific">Arundo donax</name>
    <name type="common">Giant reed</name>
    <name type="synonym">Donax arundinaceus</name>
    <dbReference type="NCBI Taxonomy" id="35708"/>
    <lineage>
        <taxon>Eukaryota</taxon>
        <taxon>Viridiplantae</taxon>
        <taxon>Streptophyta</taxon>
        <taxon>Embryophyta</taxon>
        <taxon>Tracheophyta</taxon>
        <taxon>Spermatophyta</taxon>
        <taxon>Magnoliopsida</taxon>
        <taxon>Liliopsida</taxon>
        <taxon>Poales</taxon>
        <taxon>Poaceae</taxon>
        <taxon>PACMAD clade</taxon>
        <taxon>Arundinoideae</taxon>
        <taxon>Arundineae</taxon>
        <taxon>Arundo</taxon>
    </lineage>
</organism>
<dbReference type="AlphaFoldDB" id="A0A0A9AYW9"/>
<evidence type="ECO:0000313" key="1">
    <source>
        <dbReference type="EMBL" id="JAD52277.1"/>
    </source>
</evidence>